<proteinExistence type="predicted"/>
<evidence type="ECO:0000313" key="1">
    <source>
        <dbReference type="EMBL" id="SEI99231.1"/>
    </source>
</evidence>
<sequence length="233" mass="24922">MPLKTVTVHGTLAEPDGTPASAARIVAKLSAYETDNGVVVPDQVTEISNNSGAFTLQLWPNARGTRGTKYLIDVFHGIRKLLSTSIVVPDVDYEIQFDDIINAAPYPPINAAQEALAEVQAAAVDVLNNRNIAQQAAIDAEVAAGAAQAAGLIFPDILAGLSEVPDGSYFSVPSIEDDEYLILYRNEAGTAVEIKRYPSQTFVDESVQLTYANRVYVDTVIAANLIILTQESA</sequence>
<evidence type="ECO:0000313" key="2">
    <source>
        <dbReference type="EMBL" id="SEJ21854.1"/>
    </source>
</evidence>
<evidence type="ECO:0000313" key="4">
    <source>
        <dbReference type="Proteomes" id="UP000199250"/>
    </source>
</evidence>
<protein>
    <submittedName>
        <fullName evidence="1">Uncharacterized protein</fullName>
    </submittedName>
</protein>
<dbReference type="RefSeq" id="WP_090733443.1">
    <property type="nucleotide sequence ID" value="NZ_FNYO01000030.1"/>
</dbReference>
<name>A0A1H6V3X0_9GAMM</name>
<gene>
    <name evidence="2" type="ORF">SAMN04244572_03162</name>
    <name evidence="1" type="ORF">SAMN04244579_02732</name>
</gene>
<organism evidence="1 3">
    <name type="scientific">Azotobacter beijerinckii</name>
    <dbReference type="NCBI Taxonomy" id="170623"/>
    <lineage>
        <taxon>Bacteria</taxon>
        <taxon>Pseudomonadati</taxon>
        <taxon>Pseudomonadota</taxon>
        <taxon>Gammaproteobacteria</taxon>
        <taxon>Pseudomonadales</taxon>
        <taxon>Pseudomonadaceae</taxon>
        <taxon>Azotobacter</taxon>
    </lineage>
</organism>
<dbReference type="EMBL" id="FNYQ01000061">
    <property type="protein sequence ID" value="SEJ21854.1"/>
    <property type="molecule type" value="Genomic_DNA"/>
</dbReference>
<dbReference type="Proteomes" id="UP000199005">
    <property type="component" value="Unassembled WGS sequence"/>
</dbReference>
<dbReference type="EMBL" id="FNYO01000030">
    <property type="protein sequence ID" value="SEI99231.1"/>
    <property type="molecule type" value="Genomic_DNA"/>
</dbReference>
<dbReference type="Proteomes" id="UP000199250">
    <property type="component" value="Unassembled WGS sequence"/>
</dbReference>
<dbReference type="STRING" id="170623.SAMN04244579_02732"/>
<accession>A0A1H6V3X0</accession>
<dbReference type="AlphaFoldDB" id="A0A1H6V3X0"/>
<evidence type="ECO:0000313" key="3">
    <source>
        <dbReference type="Proteomes" id="UP000199005"/>
    </source>
</evidence>
<dbReference type="OrthoDB" id="7032323at2"/>
<reference evidence="3 4" key="1">
    <citation type="submission" date="2016-10" db="EMBL/GenBank/DDBJ databases">
        <authorList>
            <person name="de Groot N.N."/>
        </authorList>
    </citation>
    <scope>NUCLEOTIDE SEQUENCE [LARGE SCALE GENOMIC DNA]</scope>
    <source>
        <strain evidence="1 3">DSM 1041</strain>
        <strain evidence="2 4">DSM 373</strain>
    </source>
</reference>